<sequence length="69" mass="7990">MSENLYYVPDICKNCNKLNPNNILVIDGTYRAAYNDYYSVSNKLPSIKTEKGGLAKYPKKLFIRNGYYK</sequence>
<dbReference type="Proteomes" id="UP000000872">
    <property type="component" value="Segment"/>
</dbReference>
<dbReference type="RefSeq" id="NP_064861.1">
    <property type="nucleotide sequence ID" value="NC_002520.1"/>
</dbReference>
<dbReference type="OrthoDB" id="24408at10239"/>
<evidence type="ECO:0000313" key="1">
    <source>
        <dbReference type="EMBL" id="AAG02785.1"/>
    </source>
</evidence>
<organism evidence="1 2">
    <name type="scientific">Amsacta moorei entomopoxvirus</name>
    <name type="common">AmEPV</name>
    <dbReference type="NCBI Taxonomy" id="28321"/>
    <lineage>
        <taxon>Viruses</taxon>
        <taxon>Varidnaviria</taxon>
        <taxon>Bamfordvirae</taxon>
        <taxon>Nucleocytoviricota</taxon>
        <taxon>Pokkesviricetes</taxon>
        <taxon>Chitovirales</taxon>
        <taxon>Poxviridae</taxon>
        <taxon>Entomopoxvirinae</taxon>
        <taxon>Betaentomopoxvirus</taxon>
    </lineage>
</organism>
<reference evidence="1 2" key="1">
    <citation type="journal article" date="2000" name="Virology">
        <title>Complete genomic sequence of the Amsacta moorei entomopoxvirus: analysis and comparison with other poxviruses.</title>
        <authorList>
            <person name="Bawden A.L."/>
            <person name="Glassberg K.J."/>
            <person name="Diggans J."/>
            <person name="Shaw R."/>
            <person name="Farmerie W."/>
            <person name="Moyer R.W."/>
        </authorList>
    </citation>
    <scope>NUCLEOTIDE SEQUENCE [LARGE SCALE GENOMIC DNA]</scope>
</reference>
<keyword evidence="2" id="KW-1185">Reference proteome</keyword>
<dbReference type="EMBL" id="AF250284">
    <property type="protein sequence ID" value="AAG02785.1"/>
    <property type="molecule type" value="Genomic_DNA"/>
</dbReference>
<gene>
    <name evidence="1" type="primary">AMV079</name>
</gene>
<accession>Q9EMX0</accession>
<name>Q9EMX0_AMEPV</name>
<proteinExistence type="predicted"/>
<organismHost>
    <name type="scientific">Amsacta</name>
    <dbReference type="NCBI Taxonomy" id="340055"/>
</organismHost>
<dbReference type="GeneID" id="1494669"/>
<protein>
    <submittedName>
        <fullName evidence="1">AMV079</fullName>
    </submittedName>
</protein>
<evidence type="ECO:0000313" key="2">
    <source>
        <dbReference type="Proteomes" id="UP000000872"/>
    </source>
</evidence>
<dbReference type="KEGG" id="vg:1494669"/>